<dbReference type="PROSITE" id="PS51257">
    <property type="entry name" value="PROKAR_LIPOPROTEIN"/>
    <property type="match status" value="1"/>
</dbReference>
<dbReference type="OrthoDB" id="1345445at2"/>
<dbReference type="RefSeq" id="WP_002985815.1">
    <property type="nucleotide sequence ID" value="NZ_CP068108.1"/>
</dbReference>
<proteinExistence type="predicted"/>
<dbReference type="EMBL" id="CP068108">
    <property type="protein sequence ID" value="QQT98715.1"/>
    <property type="molecule type" value="Genomic_DNA"/>
</dbReference>
<reference evidence="1 2" key="1">
    <citation type="submission" date="2021-01" db="EMBL/GenBank/DDBJ databases">
        <title>FDA dAtabase for Regulatory Grade micrObial Sequences (FDA-ARGOS): Supporting development and validation of Infectious Disease Dx tests.</title>
        <authorList>
            <person name="Sproer C."/>
            <person name="Gronow S."/>
            <person name="Severitt S."/>
            <person name="Schroder I."/>
            <person name="Tallon L."/>
            <person name="Sadzewicz L."/>
            <person name="Zhao X."/>
            <person name="Boylan J."/>
            <person name="Ott S."/>
            <person name="Bowen H."/>
            <person name="Vavikolanu K."/>
            <person name="Mehta A."/>
            <person name="Aluvathingal J."/>
            <person name="Nadendla S."/>
            <person name="Lowell S."/>
            <person name="Myers T."/>
            <person name="Yan Y."/>
            <person name="Sichtig H."/>
        </authorList>
    </citation>
    <scope>NUCLEOTIDE SEQUENCE [LARGE SCALE GENOMIC DNA]</scope>
    <source>
        <strain evidence="1 2">FDAARGOS_1131</strain>
    </source>
</reference>
<protein>
    <recommendedName>
        <fullName evidence="3">Lipoprotein</fullName>
    </recommendedName>
</protein>
<evidence type="ECO:0008006" key="3">
    <source>
        <dbReference type="Google" id="ProtNLM"/>
    </source>
</evidence>
<evidence type="ECO:0000313" key="1">
    <source>
        <dbReference type="EMBL" id="QQT98715.1"/>
    </source>
</evidence>
<dbReference type="Proteomes" id="UP000596202">
    <property type="component" value="Chromosome"/>
</dbReference>
<organism evidence="1 2">
    <name type="scientific">Myroides odoratus</name>
    <name type="common">Flavobacterium odoratum</name>
    <dbReference type="NCBI Taxonomy" id="256"/>
    <lineage>
        <taxon>Bacteria</taxon>
        <taxon>Pseudomonadati</taxon>
        <taxon>Bacteroidota</taxon>
        <taxon>Flavobacteriia</taxon>
        <taxon>Flavobacteriales</taxon>
        <taxon>Flavobacteriaceae</taxon>
        <taxon>Myroides</taxon>
    </lineage>
</organism>
<gene>
    <name evidence="1" type="ORF">I6I88_10825</name>
</gene>
<evidence type="ECO:0000313" key="2">
    <source>
        <dbReference type="Proteomes" id="UP000596202"/>
    </source>
</evidence>
<sequence>MKTFKITLYSIIFLLFFGCKKIEHNKVNEKSKTSKIDNFIDYNIEFPDTVYANSSYDGKINYVSNFDSIIEKFGDKQKNRYVFVTLVVTNQLKENIVHLKKVVTDTFGAIDNRLIPIYDISFPTKGDYYIDGIINDAVFIDLNRKDENGENLIRWIEDEVRVTKKVVVIDKE</sequence>
<dbReference type="GeneID" id="93528153"/>
<accession>A0A9Q6ZAF8</accession>
<name>A0A9Q6ZAF8_MYROD</name>
<dbReference type="AlphaFoldDB" id="A0A9Q6ZAF8"/>